<dbReference type="InterPro" id="IPR036390">
    <property type="entry name" value="WH_DNA-bd_sf"/>
</dbReference>
<feature type="domain" description="HTH marR-type" evidence="4">
    <location>
        <begin position="23"/>
        <end position="158"/>
    </location>
</feature>
<keyword evidence="1" id="KW-0805">Transcription regulation</keyword>
<evidence type="ECO:0000256" key="3">
    <source>
        <dbReference type="ARBA" id="ARBA00023163"/>
    </source>
</evidence>
<dbReference type="RefSeq" id="WP_090943329.1">
    <property type="nucleotide sequence ID" value="NZ_FNDJ01000022.1"/>
</dbReference>
<dbReference type="InterPro" id="IPR000835">
    <property type="entry name" value="HTH_MarR-typ"/>
</dbReference>
<dbReference type="PANTHER" id="PTHR42756:SF1">
    <property type="entry name" value="TRANSCRIPTIONAL REPRESSOR OF EMRAB OPERON"/>
    <property type="match status" value="1"/>
</dbReference>
<dbReference type="GO" id="GO:0003700">
    <property type="term" value="F:DNA-binding transcription factor activity"/>
    <property type="evidence" value="ECO:0007669"/>
    <property type="project" value="InterPro"/>
</dbReference>
<dbReference type="PRINTS" id="PR00598">
    <property type="entry name" value="HTHMARR"/>
</dbReference>
<gene>
    <name evidence="5" type="ORF">SAMN05421869_122108</name>
</gene>
<protein>
    <submittedName>
        <fullName evidence="5">DNA-binding transcriptional regulator, MarR family</fullName>
    </submittedName>
</protein>
<accession>A0A1G9HH07</accession>
<dbReference type="Pfam" id="PF12802">
    <property type="entry name" value="MarR_2"/>
    <property type="match status" value="1"/>
</dbReference>
<evidence type="ECO:0000256" key="1">
    <source>
        <dbReference type="ARBA" id="ARBA00023015"/>
    </source>
</evidence>
<dbReference type="PANTHER" id="PTHR42756">
    <property type="entry name" value="TRANSCRIPTIONAL REGULATOR, MARR"/>
    <property type="match status" value="1"/>
</dbReference>
<name>A0A1G9HH07_9ACTN</name>
<proteinExistence type="predicted"/>
<dbReference type="Proteomes" id="UP000199202">
    <property type="component" value="Unassembled WGS sequence"/>
</dbReference>
<organism evidence="5 6">
    <name type="scientific">Nonomuraea jiangxiensis</name>
    <dbReference type="NCBI Taxonomy" id="633440"/>
    <lineage>
        <taxon>Bacteria</taxon>
        <taxon>Bacillati</taxon>
        <taxon>Actinomycetota</taxon>
        <taxon>Actinomycetes</taxon>
        <taxon>Streptosporangiales</taxon>
        <taxon>Streptosporangiaceae</taxon>
        <taxon>Nonomuraea</taxon>
    </lineage>
</organism>
<dbReference type="STRING" id="633440.SAMN05421869_122108"/>
<keyword evidence="2 5" id="KW-0238">DNA-binding</keyword>
<evidence type="ECO:0000313" key="6">
    <source>
        <dbReference type="Proteomes" id="UP000199202"/>
    </source>
</evidence>
<dbReference type="OrthoDB" id="3237509at2"/>
<evidence type="ECO:0000256" key="2">
    <source>
        <dbReference type="ARBA" id="ARBA00023125"/>
    </source>
</evidence>
<dbReference type="SUPFAM" id="SSF46785">
    <property type="entry name" value="Winged helix' DNA-binding domain"/>
    <property type="match status" value="1"/>
</dbReference>
<keyword evidence="3" id="KW-0804">Transcription</keyword>
<keyword evidence="6" id="KW-1185">Reference proteome</keyword>
<dbReference type="EMBL" id="FNDJ01000022">
    <property type="protein sequence ID" value="SDL12301.1"/>
    <property type="molecule type" value="Genomic_DNA"/>
</dbReference>
<reference evidence="5 6" key="1">
    <citation type="submission" date="2016-10" db="EMBL/GenBank/DDBJ databases">
        <authorList>
            <person name="de Groot N.N."/>
        </authorList>
    </citation>
    <scope>NUCLEOTIDE SEQUENCE [LARGE SCALE GENOMIC DNA]</scope>
    <source>
        <strain evidence="5 6">CGMCC 4.6533</strain>
    </source>
</reference>
<dbReference type="AlphaFoldDB" id="A0A1G9HH07"/>
<dbReference type="Gene3D" id="1.10.10.10">
    <property type="entry name" value="Winged helix-like DNA-binding domain superfamily/Winged helix DNA-binding domain"/>
    <property type="match status" value="1"/>
</dbReference>
<sequence>MADHVDLILKQWQAQRPDLDASPMAVIGRLSRLHRLIDAELRRTFAACGLDSASFDVLATLRRSDPPHQLTPAELMHASMITSGAVTQRLDRLEARGLVTRAPSESDGRGVVVTLTGEGLALIDQALPAHLETEERVLSALTGKRRAELAELLRDLLESLGDGTDR</sequence>
<evidence type="ECO:0000313" key="5">
    <source>
        <dbReference type="EMBL" id="SDL12301.1"/>
    </source>
</evidence>
<evidence type="ECO:0000259" key="4">
    <source>
        <dbReference type="PROSITE" id="PS50995"/>
    </source>
</evidence>
<dbReference type="GO" id="GO:0003677">
    <property type="term" value="F:DNA binding"/>
    <property type="evidence" value="ECO:0007669"/>
    <property type="project" value="UniProtKB-KW"/>
</dbReference>
<dbReference type="InterPro" id="IPR036388">
    <property type="entry name" value="WH-like_DNA-bd_sf"/>
</dbReference>
<dbReference type="PROSITE" id="PS50995">
    <property type="entry name" value="HTH_MARR_2"/>
    <property type="match status" value="1"/>
</dbReference>
<dbReference type="SMART" id="SM00347">
    <property type="entry name" value="HTH_MARR"/>
    <property type="match status" value="1"/>
</dbReference>